<dbReference type="SUPFAM" id="SSF54637">
    <property type="entry name" value="Thioesterase/thiol ester dehydrase-isomerase"/>
    <property type="match status" value="2"/>
</dbReference>
<evidence type="ECO:0000256" key="2">
    <source>
        <dbReference type="ARBA" id="ARBA00022801"/>
    </source>
</evidence>
<dbReference type="InterPro" id="IPR049449">
    <property type="entry name" value="TesB_ACOT8-like_N"/>
</dbReference>
<dbReference type="InterPro" id="IPR042171">
    <property type="entry name" value="Acyl-CoA_hotdog"/>
</dbReference>
<reference evidence="5" key="1">
    <citation type="journal article" date="2020" name="Stud. Mycol.">
        <title>101 Dothideomycetes genomes: a test case for predicting lifestyles and emergence of pathogens.</title>
        <authorList>
            <person name="Haridas S."/>
            <person name="Albert R."/>
            <person name="Binder M."/>
            <person name="Bloem J."/>
            <person name="Labutti K."/>
            <person name="Salamov A."/>
            <person name="Andreopoulos B."/>
            <person name="Baker S."/>
            <person name="Barry K."/>
            <person name="Bills G."/>
            <person name="Bluhm B."/>
            <person name="Cannon C."/>
            <person name="Castanera R."/>
            <person name="Culley D."/>
            <person name="Daum C."/>
            <person name="Ezra D."/>
            <person name="Gonzalez J."/>
            <person name="Henrissat B."/>
            <person name="Kuo A."/>
            <person name="Liang C."/>
            <person name="Lipzen A."/>
            <person name="Lutzoni F."/>
            <person name="Magnuson J."/>
            <person name="Mondo S."/>
            <person name="Nolan M."/>
            <person name="Ohm R."/>
            <person name="Pangilinan J."/>
            <person name="Park H.-J."/>
            <person name="Ramirez L."/>
            <person name="Alfaro M."/>
            <person name="Sun H."/>
            <person name="Tritt A."/>
            <person name="Yoshinaga Y."/>
            <person name="Zwiers L.-H."/>
            <person name="Turgeon B."/>
            <person name="Goodwin S."/>
            <person name="Spatafora J."/>
            <person name="Crous P."/>
            <person name="Grigoriev I."/>
        </authorList>
    </citation>
    <scope>NUCLEOTIDE SEQUENCE</scope>
    <source>
        <strain evidence="5">CBS 122681</strain>
    </source>
</reference>
<dbReference type="PANTHER" id="PTHR11066">
    <property type="entry name" value="ACYL-COA THIOESTERASE"/>
    <property type="match status" value="1"/>
</dbReference>
<dbReference type="CDD" id="cd03444">
    <property type="entry name" value="Thioesterase_II_repeat1"/>
    <property type="match status" value="1"/>
</dbReference>
<dbReference type="OrthoDB" id="68328at2759"/>
<organism evidence="5 6">
    <name type="scientific">Lophiostoma macrostomum CBS 122681</name>
    <dbReference type="NCBI Taxonomy" id="1314788"/>
    <lineage>
        <taxon>Eukaryota</taxon>
        <taxon>Fungi</taxon>
        <taxon>Dikarya</taxon>
        <taxon>Ascomycota</taxon>
        <taxon>Pezizomycotina</taxon>
        <taxon>Dothideomycetes</taxon>
        <taxon>Pleosporomycetidae</taxon>
        <taxon>Pleosporales</taxon>
        <taxon>Lophiostomataceae</taxon>
        <taxon>Lophiostoma</taxon>
    </lineage>
</organism>
<evidence type="ECO:0000313" key="5">
    <source>
        <dbReference type="EMBL" id="KAF2659910.1"/>
    </source>
</evidence>
<dbReference type="GO" id="GO:0005782">
    <property type="term" value="C:peroxisomal matrix"/>
    <property type="evidence" value="ECO:0007669"/>
    <property type="project" value="UniProtKB-SubCell"/>
</dbReference>
<dbReference type="InterPro" id="IPR049450">
    <property type="entry name" value="ACOT8-like_C"/>
</dbReference>
<sequence>MSQASQSISDLLALKETSQNEYTTLHNPERMGNSLNIAYGGFALAVATKSACLSVPPDYYLYTIMGTYLGPALTDRPLLSSISTIRQTRTFATRSITVSQQQDDGSKRACLHAIADFQIPEPRSLLQYSAPPTKPYTHHSQASDGATLKQRMVAAGTISQAVADAHTKGFGLLSRVFDIRPAPEGIMTQNLTGMMKHLPTSQDALPMHEKSHADWFRARRPLPSYVDQVAALAFLMDAAISFAPLTFCGLFLEDSRVCSSLDFALRVCVGGGGEGDGDGVRLDRWCLKEITTVVGGAGRTFSEARLFDGEGVCVASLSQQSILRPREEGGEQVGKGKL</sequence>
<dbReference type="Pfam" id="PF20789">
    <property type="entry name" value="4HBT_3C"/>
    <property type="match status" value="1"/>
</dbReference>
<evidence type="ECO:0000259" key="4">
    <source>
        <dbReference type="Pfam" id="PF20789"/>
    </source>
</evidence>
<dbReference type="Proteomes" id="UP000799324">
    <property type="component" value="Unassembled WGS sequence"/>
</dbReference>
<evidence type="ECO:0000259" key="3">
    <source>
        <dbReference type="Pfam" id="PF13622"/>
    </source>
</evidence>
<accession>A0A6A6TJ49</accession>
<feature type="domain" description="Acyl-CoA thioesterase-like C-terminal" evidence="4">
    <location>
        <begin position="202"/>
        <end position="322"/>
    </location>
</feature>
<dbReference type="GO" id="GO:0006637">
    <property type="term" value="P:acyl-CoA metabolic process"/>
    <property type="evidence" value="ECO:0007669"/>
    <property type="project" value="InterPro"/>
</dbReference>
<dbReference type="Gene3D" id="2.40.160.210">
    <property type="entry name" value="Acyl-CoA thioesterase, double hotdog domain"/>
    <property type="match status" value="1"/>
</dbReference>
<gene>
    <name evidence="5" type="ORF">K491DRAFT_712207</name>
</gene>
<dbReference type="GO" id="GO:0009062">
    <property type="term" value="P:fatty acid catabolic process"/>
    <property type="evidence" value="ECO:0007669"/>
    <property type="project" value="TreeGrafter"/>
</dbReference>
<comment type="similarity">
    <text evidence="1">Belongs to the C/M/P thioester hydrolase family.</text>
</comment>
<keyword evidence="6" id="KW-1185">Reference proteome</keyword>
<protein>
    <recommendedName>
        <fullName evidence="7">Thioesterase/thiol ester dehydrase-isomerase</fullName>
    </recommendedName>
</protein>
<dbReference type="GO" id="GO:0047617">
    <property type="term" value="F:fatty acyl-CoA hydrolase activity"/>
    <property type="evidence" value="ECO:0007669"/>
    <property type="project" value="InterPro"/>
</dbReference>
<proteinExistence type="inferred from homology"/>
<keyword evidence="2" id="KW-0378">Hydrolase</keyword>
<evidence type="ECO:0000313" key="6">
    <source>
        <dbReference type="Proteomes" id="UP000799324"/>
    </source>
</evidence>
<evidence type="ECO:0008006" key="7">
    <source>
        <dbReference type="Google" id="ProtNLM"/>
    </source>
</evidence>
<dbReference type="InterPro" id="IPR029069">
    <property type="entry name" value="HotDog_dom_sf"/>
</dbReference>
<evidence type="ECO:0000256" key="1">
    <source>
        <dbReference type="ARBA" id="ARBA00006538"/>
    </source>
</evidence>
<dbReference type="EMBL" id="MU004303">
    <property type="protein sequence ID" value="KAF2659910.1"/>
    <property type="molecule type" value="Genomic_DNA"/>
</dbReference>
<feature type="domain" description="Acyl-CoA thioesterase-like N-terminal HotDog" evidence="3">
    <location>
        <begin position="31"/>
        <end position="118"/>
    </location>
</feature>
<name>A0A6A6TJ49_9PLEO</name>
<dbReference type="PANTHER" id="PTHR11066:SF35">
    <property type="entry name" value="ACYL-COA THIOESTERASE II"/>
    <property type="match status" value="1"/>
</dbReference>
<dbReference type="Pfam" id="PF13622">
    <property type="entry name" value="4HBT_3"/>
    <property type="match status" value="1"/>
</dbReference>
<dbReference type="InterPro" id="IPR003703">
    <property type="entry name" value="Acyl_CoA_thio"/>
</dbReference>
<dbReference type="AlphaFoldDB" id="A0A6A6TJ49"/>